<dbReference type="Proteomes" id="UP000828941">
    <property type="component" value="Chromosome 10"/>
</dbReference>
<sequence length="104" mass="11858">MWRLKIAEEGDDEAYIFSTNQFAGRQTWESDADAGTAQERSQVEAAVNISITTAFIQSHVLTSFGDSKFFFTIALPFGKLSTFRSQHRERMVGRVRPIYHAPKR</sequence>
<protein>
    <submittedName>
        <fullName evidence="1">Uncharacterized protein</fullName>
    </submittedName>
</protein>
<gene>
    <name evidence="1" type="ORF">L6164_025313</name>
</gene>
<proteinExistence type="predicted"/>
<organism evidence="1 2">
    <name type="scientific">Bauhinia variegata</name>
    <name type="common">Purple orchid tree</name>
    <name type="synonym">Phanera variegata</name>
    <dbReference type="NCBI Taxonomy" id="167791"/>
    <lineage>
        <taxon>Eukaryota</taxon>
        <taxon>Viridiplantae</taxon>
        <taxon>Streptophyta</taxon>
        <taxon>Embryophyta</taxon>
        <taxon>Tracheophyta</taxon>
        <taxon>Spermatophyta</taxon>
        <taxon>Magnoliopsida</taxon>
        <taxon>eudicotyledons</taxon>
        <taxon>Gunneridae</taxon>
        <taxon>Pentapetalae</taxon>
        <taxon>rosids</taxon>
        <taxon>fabids</taxon>
        <taxon>Fabales</taxon>
        <taxon>Fabaceae</taxon>
        <taxon>Cercidoideae</taxon>
        <taxon>Cercideae</taxon>
        <taxon>Bauhiniinae</taxon>
        <taxon>Bauhinia</taxon>
    </lineage>
</organism>
<evidence type="ECO:0000313" key="2">
    <source>
        <dbReference type="Proteomes" id="UP000828941"/>
    </source>
</evidence>
<comment type="caution">
    <text evidence="1">The sequence shown here is derived from an EMBL/GenBank/DDBJ whole genome shotgun (WGS) entry which is preliminary data.</text>
</comment>
<reference evidence="1 2" key="1">
    <citation type="journal article" date="2022" name="DNA Res.">
        <title>Chromosomal-level genome assembly of the orchid tree Bauhinia variegata (Leguminosae; Cercidoideae) supports the allotetraploid origin hypothesis of Bauhinia.</title>
        <authorList>
            <person name="Zhong Y."/>
            <person name="Chen Y."/>
            <person name="Zheng D."/>
            <person name="Pang J."/>
            <person name="Liu Y."/>
            <person name="Luo S."/>
            <person name="Meng S."/>
            <person name="Qian L."/>
            <person name="Wei D."/>
            <person name="Dai S."/>
            <person name="Zhou R."/>
        </authorList>
    </citation>
    <scope>NUCLEOTIDE SEQUENCE [LARGE SCALE GENOMIC DNA]</scope>
    <source>
        <strain evidence="1">BV-YZ2020</strain>
    </source>
</reference>
<evidence type="ECO:0000313" key="1">
    <source>
        <dbReference type="EMBL" id="KAI4317446.1"/>
    </source>
</evidence>
<keyword evidence="2" id="KW-1185">Reference proteome</keyword>
<dbReference type="EMBL" id="CM039435">
    <property type="protein sequence ID" value="KAI4317446.1"/>
    <property type="molecule type" value="Genomic_DNA"/>
</dbReference>
<name>A0ACB9M2S3_BAUVA</name>
<accession>A0ACB9M2S3</accession>